<dbReference type="HAMAP" id="MF_00229">
    <property type="entry name" value="His_ammonia_lyase"/>
    <property type="match status" value="1"/>
</dbReference>
<reference evidence="9" key="1">
    <citation type="journal article" date="2020" name="mSystems">
        <title>Genome- and Community-Level Interaction Insights into Carbon Utilization and Element Cycling Functions of Hydrothermarchaeota in Hydrothermal Sediment.</title>
        <authorList>
            <person name="Zhou Z."/>
            <person name="Liu Y."/>
            <person name="Xu W."/>
            <person name="Pan J."/>
            <person name="Luo Z.H."/>
            <person name="Li M."/>
        </authorList>
    </citation>
    <scope>NUCLEOTIDE SEQUENCE [LARGE SCALE GENOMIC DNA]</scope>
    <source>
        <strain evidence="9">HyVt-85</strain>
    </source>
</reference>
<dbReference type="GO" id="GO:0005737">
    <property type="term" value="C:cytoplasm"/>
    <property type="evidence" value="ECO:0007669"/>
    <property type="project" value="UniProtKB-SubCell"/>
</dbReference>
<gene>
    <name evidence="5 9" type="primary">hutH</name>
    <name evidence="9" type="ORF">ENL31_00985</name>
</gene>
<comment type="similarity">
    <text evidence="5 6">Belongs to the PAL/histidase family.</text>
</comment>
<dbReference type="AlphaFoldDB" id="A0A7J3T8X1"/>
<dbReference type="NCBIfam" id="NF006871">
    <property type="entry name" value="PRK09367.1"/>
    <property type="match status" value="1"/>
</dbReference>
<dbReference type="GO" id="GO:0019557">
    <property type="term" value="P:L-histidine catabolic process to glutamate and formate"/>
    <property type="evidence" value="ECO:0007669"/>
    <property type="project" value="UniProtKB-UniPathway"/>
</dbReference>
<comment type="pathway">
    <text evidence="1 5 7">Amino-acid degradation; L-histidine degradation into L-glutamate; N-formimidoyl-L-glutamate from L-histidine: step 1/3.</text>
</comment>
<keyword evidence="2 5" id="KW-0369">Histidine metabolism</keyword>
<feature type="modified residue" description="2,3-didehydroalanine (Ser)" evidence="5">
    <location>
        <position position="142"/>
    </location>
</feature>
<comment type="catalytic activity">
    <reaction evidence="4 5 7">
        <text>L-histidine = trans-urocanate + NH4(+)</text>
        <dbReference type="Rhea" id="RHEA:21232"/>
        <dbReference type="ChEBI" id="CHEBI:17771"/>
        <dbReference type="ChEBI" id="CHEBI:28938"/>
        <dbReference type="ChEBI" id="CHEBI:57595"/>
        <dbReference type="EC" id="4.3.1.3"/>
    </reaction>
</comment>
<dbReference type="Gene3D" id="1.10.275.10">
    <property type="entry name" value="Fumarase/aspartase (N-terminal domain)"/>
    <property type="match status" value="1"/>
</dbReference>
<proteinExistence type="inferred from homology"/>
<evidence type="ECO:0000256" key="6">
    <source>
        <dbReference type="RuleBase" id="RU003954"/>
    </source>
</evidence>
<keyword evidence="5" id="KW-0963">Cytoplasm</keyword>
<name>A0A7J3T8X1_9ARCH</name>
<dbReference type="Pfam" id="PF00221">
    <property type="entry name" value="Lyase_aromatic"/>
    <property type="match status" value="1"/>
</dbReference>
<dbReference type="InterPro" id="IPR008948">
    <property type="entry name" value="L-Aspartase-like"/>
</dbReference>
<dbReference type="InterPro" id="IPR022313">
    <property type="entry name" value="Phe/His_NH3-lyase_AS"/>
</dbReference>
<evidence type="ECO:0000256" key="1">
    <source>
        <dbReference type="ARBA" id="ARBA00005113"/>
    </source>
</evidence>
<evidence type="ECO:0000313" key="9">
    <source>
        <dbReference type="EMBL" id="HHE75686.1"/>
    </source>
</evidence>
<dbReference type="InterPro" id="IPR001106">
    <property type="entry name" value="Aromatic_Lyase"/>
</dbReference>
<dbReference type="SUPFAM" id="SSF48557">
    <property type="entry name" value="L-aspartase-like"/>
    <property type="match status" value="1"/>
</dbReference>
<dbReference type="GO" id="GO:0004397">
    <property type="term" value="F:histidine ammonia-lyase activity"/>
    <property type="evidence" value="ECO:0007669"/>
    <property type="project" value="UniProtKB-UniRule"/>
</dbReference>
<comment type="caution">
    <text evidence="9">The sequence shown here is derived from an EMBL/GenBank/DDBJ whole genome shotgun (WGS) entry which is preliminary data.</text>
</comment>
<dbReference type="PROSITE" id="PS00488">
    <property type="entry name" value="PAL_HISTIDASE"/>
    <property type="match status" value="1"/>
</dbReference>
<evidence type="ECO:0000256" key="7">
    <source>
        <dbReference type="RuleBase" id="RU004479"/>
    </source>
</evidence>
<evidence type="ECO:0000256" key="2">
    <source>
        <dbReference type="ARBA" id="ARBA00022808"/>
    </source>
</evidence>
<dbReference type="EMBL" id="DRTM01000075">
    <property type="protein sequence ID" value="HHE75686.1"/>
    <property type="molecule type" value="Genomic_DNA"/>
</dbReference>
<feature type="cross-link" description="5-imidazolinone (Ala-Gly)" evidence="5">
    <location>
        <begin position="141"/>
        <end position="143"/>
    </location>
</feature>
<sequence>MVVLNGSSLTVKDVVKVARYGHLVKLSENSKEKILKSRSVVDKILKENRVVYGINTGLGELVKIRIPSEALKELQINLVRSHSSGVGKYMDEELVRAAMLIRANSLVKGFSGVSLEVIELLVEMLNKGVTPLVPTFGSVGASGDLAPLAHIVLVMIGEGKAIYKGEVLDGENALRKAGLEPIKLKEKDGLALLNGTAMMAAYASLAVYDAMEIMKNALVSVAMSFEALRGTDKALDPRIMDVRPHPGQKKVAEILREILKESKMVEKAKEEKVQDAYTLRCVPQVYGAVLDTINYVKEVVEREINSVTDNPIIFDEPISGGNFHGEPIALVMDFLAIALTDLGNMIERRIARMVDEKLSNLPSFLIENSGLNSGFMIAQYTAAALCNRNKVLSYPASADTIPTSANQEDHVSMGMNSALKLREVVNNLKYIVAIEYLCANQGLYFTGPSSPWVIRAREIINMAKIEKDTSLTPYIEEIKSKIDDGEIIKSLPGSIEL</sequence>
<evidence type="ECO:0000256" key="8">
    <source>
        <dbReference type="RuleBase" id="RU004480"/>
    </source>
</evidence>
<dbReference type="CDD" id="cd00332">
    <property type="entry name" value="PAL-HAL"/>
    <property type="match status" value="1"/>
</dbReference>
<dbReference type="Proteomes" id="UP000886130">
    <property type="component" value="Unassembled WGS sequence"/>
</dbReference>
<dbReference type="FunFam" id="1.10.275.10:FF:000005">
    <property type="entry name" value="Histidine ammonia-lyase"/>
    <property type="match status" value="1"/>
</dbReference>
<dbReference type="GO" id="GO:0019556">
    <property type="term" value="P:L-histidine catabolic process to glutamate and formamide"/>
    <property type="evidence" value="ECO:0007669"/>
    <property type="project" value="UniProtKB-UniPathway"/>
</dbReference>
<comment type="subcellular location">
    <subcellularLocation>
        <location evidence="5 8">Cytoplasm</location>
    </subcellularLocation>
</comment>
<dbReference type="InterPro" id="IPR005921">
    <property type="entry name" value="HutH"/>
</dbReference>
<evidence type="ECO:0000256" key="4">
    <source>
        <dbReference type="ARBA" id="ARBA00049269"/>
    </source>
</evidence>
<dbReference type="UniPathway" id="UPA00379">
    <property type="reaction ID" value="UER00549"/>
</dbReference>
<dbReference type="PANTHER" id="PTHR10362">
    <property type="entry name" value="HISTIDINE AMMONIA-LYASE"/>
    <property type="match status" value="1"/>
</dbReference>
<keyword evidence="3 5" id="KW-0456">Lyase</keyword>
<evidence type="ECO:0000256" key="5">
    <source>
        <dbReference type="HAMAP-Rule" id="MF_00229"/>
    </source>
</evidence>
<dbReference type="InterPro" id="IPR024083">
    <property type="entry name" value="Fumarase/histidase_N"/>
</dbReference>
<dbReference type="EC" id="4.3.1.3" evidence="5"/>
<comment type="PTM">
    <text evidence="5">Contains an active site 4-methylidene-imidazol-5-one (MIO), which is formed autocatalytically by cyclization and dehydration of residues Ala-Ser-Gly.</text>
</comment>
<accession>A0A7J3T8X1</accession>
<organism evidence="9">
    <name type="scientific">Candidatus Aciduliprofundum boonei</name>
    <dbReference type="NCBI Taxonomy" id="379547"/>
    <lineage>
        <taxon>Archaea</taxon>
        <taxon>Methanobacteriati</taxon>
        <taxon>Thermoplasmatota</taxon>
        <taxon>DHVE2 group</taxon>
        <taxon>Candidatus Aciduliprofundum</taxon>
    </lineage>
</organism>
<evidence type="ECO:0000256" key="3">
    <source>
        <dbReference type="ARBA" id="ARBA00023239"/>
    </source>
</evidence>
<dbReference type="NCBIfam" id="TIGR01225">
    <property type="entry name" value="hutH"/>
    <property type="match status" value="1"/>
</dbReference>
<dbReference type="FunFam" id="1.20.200.10:FF:000003">
    <property type="entry name" value="Histidine ammonia-lyase"/>
    <property type="match status" value="1"/>
</dbReference>
<dbReference type="Gene3D" id="1.20.200.10">
    <property type="entry name" value="Fumarase/aspartase (Central domain)"/>
    <property type="match status" value="1"/>
</dbReference>
<protein>
    <recommendedName>
        <fullName evidence="5">Probable histidine ammonia-lyase</fullName>
        <shortName evidence="5">Histidase</shortName>
        <ecNumber evidence="5">4.3.1.3</ecNumber>
    </recommendedName>
</protein>